<protein>
    <recommendedName>
        <fullName evidence="10">Small ribosomal subunit biogenesis GTPase RsgA</fullName>
        <ecNumber evidence="10">3.6.1.-</ecNumber>
    </recommendedName>
</protein>
<feature type="binding site" evidence="10">
    <location>
        <position position="277"/>
    </location>
    <ligand>
        <name>Zn(2+)</name>
        <dbReference type="ChEBI" id="CHEBI:29105"/>
    </ligand>
</feature>
<feature type="binding site" evidence="10">
    <location>
        <begin position="182"/>
        <end position="190"/>
    </location>
    <ligand>
        <name>GTP</name>
        <dbReference type="ChEBI" id="CHEBI:37565"/>
    </ligand>
</feature>
<keyword evidence="14" id="KW-1185">Reference proteome</keyword>
<keyword evidence="1 10" id="KW-0963">Cytoplasm</keyword>
<reference evidence="13 14" key="1">
    <citation type="submission" date="2022-11" db="EMBL/GenBank/DDBJ databases">
        <title>The characterization of three novel Bacteroidetes species and genomic analysis of their roles in tidal elemental geochemical cycles.</title>
        <authorList>
            <person name="Ma K."/>
        </authorList>
    </citation>
    <scope>NUCLEOTIDE SEQUENCE [LARGE SCALE GENOMIC DNA]</scope>
    <source>
        <strain evidence="13 14">M17</strain>
    </source>
</reference>
<dbReference type="SUPFAM" id="SSF50249">
    <property type="entry name" value="Nucleic acid-binding proteins"/>
    <property type="match status" value="1"/>
</dbReference>
<dbReference type="CDD" id="cd01854">
    <property type="entry name" value="YjeQ_EngC"/>
    <property type="match status" value="1"/>
</dbReference>
<dbReference type="InterPro" id="IPR027417">
    <property type="entry name" value="P-loop_NTPase"/>
</dbReference>
<feature type="binding site" evidence="10">
    <location>
        <begin position="128"/>
        <end position="131"/>
    </location>
    <ligand>
        <name>GTP</name>
        <dbReference type="ChEBI" id="CHEBI:37565"/>
    </ligand>
</feature>
<evidence type="ECO:0000256" key="10">
    <source>
        <dbReference type="HAMAP-Rule" id="MF_01820"/>
    </source>
</evidence>
<keyword evidence="7 10" id="KW-0862">Zinc</keyword>
<evidence type="ECO:0000256" key="7">
    <source>
        <dbReference type="ARBA" id="ARBA00022833"/>
    </source>
</evidence>
<proteinExistence type="inferred from homology"/>
<name>A0ABT3RNA1_9BACT</name>
<keyword evidence="5 10" id="KW-0547">Nucleotide-binding</keyword>
<evidence type="ECO:0000256" key="1">
    <source>
        <dbReference type="ARBA" id="ARBA00022490"/>
    </source>
</evidence>
<dbReference type="SUPFAM" id="SSF52540">
    <property type="entry name" value="P-loop containing nucleoside triphosphate hydrolases"/>
    <property type="match status" value="1"/>
</dbReference>
<evidence type="ECO:0000256" key="8">
    <source>
        <dbReference type="ARBA" id="ARBA00022884"/>
    </source>
</evidence>
<dbReference type="CDD" id="cd04466">
    <property type="entry name" value="S1_YloQ_GTPase"/>
    <property type="match status" value="1"/>
</dbReference>
<dbReference type="EMBL" id="JAPFQN010000002">
    <property type="protein sequence ID" value="MCX2742854.1"/>
    <property type="molecule type" value="Genomic_DNA"/>
</dbReference>
<dbReference type="InterPro" id="IPR004881">
    <property type="entry name" value="Ribosome_biogen_GTPase_RsgA"/>
</dbReference>
<evidence type="ECO:0000256" key="6">
    <source>
        <dbReference type="ARBA" id="ARBA00022801"/>
    </source>
</evidence>
<dbReference type="EC" id="3.6.1.-" evidence="10"/>
<feature type="binding site" evidence="10">
    <location>
        <position position="269"/>
    </location>
    <ligand>
        <name>Zn(2+)</name>
        <dbReference type="ChEBI" id="CHEBI:29105"/>
    </ligand>
</feature>
<keyword evidence="2 10" id="KW-0690">Ribosome biogenesis</keyword>
<evidence type="ECO:0000259" key="12">
    <source>
        <dbReference type="PROSITE" id="PS51721"/>
    </source>
</evidence>
<keyword evidence="9 10" id="KW-0342">GTP-binding</keyword>
<keyword evidence="4 10" id="KW-0699">rRNA-binding</keyword>
<dbReference type="InterPro" id="IPR012340">
    <property type="entry name" value="NA-bd_OB-fold"/>
</dbReference>
<dbReference type="InterPro" id="IPR031944">
    <property type="entry name" value="RsgA_N"/>
</dbReference>
<dbReference type="Pfam" id="PF16745">
    <property type="entry name" value="RsgA_N"/>
    <property type="match status" value="1"/>
</dbReference>
<dbReference type="Gene3D" id="1.10.40.50">
    <property type="entry name" value="Probable gtpase engc, domain 3"/>
    <property type="match status" value="1"/>
</dbReference>
<feature type="binding site" evidence="10">
    <location>
        <position position="271"/>
    </location>
    <ligand>
        <name>Zn(2+)</name>
        <dbReference type="ChEBI" id="CHEBI:29105"/>
    </ligand>
</feature>
<feature type="domain" description="CP-type G" evidence="12">
    <location>
        <begin position="79"/>
        <end position="240"/>
    </location>
</feature>
<dbReference type="Gene3D" id="3.40.50.300">
    <property type="entry name" value="P-loop containing nucleotide triphosphate hydrolases"/>
    <property type="match status" value="1"/>
</dbReference>
<evidence type="ECO:0000256" key="9">
    <source>
        <dbReference type="ARBA" id="ARBA00023134"/>
    </source>
</evidence>
<comment type="cofactor">
    <cofactor evidence="10">
        <name>Zn(2+)</name>
        <dbReference type="ChEBI" id="CHEBI:29105"/>
    </cofactor>
    <text evidence="10">Binds 1 zinc ion per subunit.</text>
</comment>
<dbReference type="PROSITE" id="PS50936">
    <property type="entry name" value="ENGC_GTPASE"/>
    <property type="match status" value="1"/>
</dbReference>
<keyword evidence="6 10" id="KW-0378">Hydrolase</keyword>
<dbReference type="InterPro" id="IPR010914">
    <property type="entry name" value="RsgA_GTPase_dom"/>
</dbReference>
<evidence type="ECO:0000256" key="2">
    <source>
        <dbReference type="ARBA" id="ARBA00022517"/>
    </source>
</evidence>
<dbReference type="InterPro" id="IPR030378">
    <property type="entry name" value="G_CP_dom"/>
</dbReference>
<keyword evidence="3 10" id="KW-0479">Metal-binding</keyword>
<comment type="caution">
    <text evidence="13">The sequence shown here is derived from an EMBL/GenBank/DDBJ whole genome shotgun (WGS) entry which is preliminary data.</text>
</comment>
<feature type="binding site" evidence="10">
    <location>
        <position position="264"/>
    </location>
    <ligand>
        <name>Zn(2+)</name>
        <dbReference type="ChEBI" id="CHEBI:29105"/>
    </ligand>
</feature>
<comment type="subunit">
    <text evidence="10">Monomer. Associates with 30S ribosomal subunit, binds 16S rRNA.</text>
</comment>
<dbReference type="PANTHER" id="PTHR32120:SF11">
    <property type="entry name" value="SMALL RIBOSOMAL SUBUNIT BIOGENESIS GTPASE RSGA 1, MITOCHONDRIAL-RELATED"/>
    <property type="match status" value="1"/>
</dbReference>
<dbReference type="Proteomes" id="UP001209885">
    <property type="component" value="Unassembled WGS sequence"/>
</dbReference>
<comment type="function">
    <text evidence="10">One of several proteins that assist in the late maturation steps of the functional core of the 30S ribosomal subunit. Helps release RbfA from mature subunits. May play a role in the assembly of ribosomal proteins into the subunit. Circularly permuted GTPase that catalyzes slow GTP hydrolysis, GTPase activity is stimulated by the 30S ribosomal subunit.</text>
</comment>
<organism evidence="13 14">
    <name type="scientific">Mangrovivirga halotolerans</name>
    <dbReference type="NCBI Taxonomy" id="2993936"/>
    <lineage>
        <taxon>Bacteria</taxon>
        <taxon>Pseudomonadati</taxon>
        <taxon>Bacteroidota</taxon>
        <taxon>Cytophagia</taxon>
        <taxon>Cytophagales</taxon>
        <taxon>Mangrovivirgaceae</taxon>
        <taxon>Mangrovivirga</taxon>
    </lineage>
</organism>
<dbReference type="Pfam" id="PF03193">
    <property type="entry name" value="RsgA_GTPase"/>
    <property type="match status" value="1"/>
</dbReference>
<comment type="subcellular location">
    <subcellularLocation>
        <location evidence="10">Cytoplasm</location>
    </subcellularLocation>
</comment>
<evidence type="ECO:0000313" key="14">
    <source>
        <dbReference type="Proteomes" id="UP001209885"/>
    </source>
</evidence>
<dbReference type="PROSITE" id="PS51721">
    <property type="entry name" value="G_CP"/>
    <property type="match status" value="1"/>
</dbReference>
<sequence>MIEGRIIKSTGSWYKVLTDEGIINSRLRGKYRLKGSKSTNPLAVGDYVTIDPEDTEEESAIITELKERKNYVIRQSPKHKYKHHIIATNIDQAILMVTLSSPRTSVGFIDRFLVACESFRIPAILLFNKSDLLDEDNMELFEAMSHLYSELGYPCILMSAHEDEDISPLYAILENKTTLMAGHSGVGKSTLLNRLIPEADQKTAEISDFADKGVHTTTFAEMFFIDKNSSIIDTPGIKELGLVDMDEYELSDYFPEMREIRQECKFNNCTHINEPGCAVKAAIETGEISESRYFSYLSILEDEDNRR</sequence>
<dbReference type="PANTHER" id="PTHR32120">
    <property type="entry name" value="SMALL RIBOSOMAL SUBUNIT BIOGENESIS GTPASE RSGA"/>
    <property type="match status" value="1"/>
</dbReference>
<evidence type="ECO:0000256" key="4">
    <source>
        <dbReference type="ARBA" id="ARBA00022730"/>
    </source>
</evidence>
<dbReference type="RefSeq" id="WP_266055202.1">
    <property type="nucleotide sequence ID" value="NZ_JAPFQN010000002.1"/>
</dbReference>
<accession>A0ABT3RNA1</accession>
<evidence type="ECO:0000313" key="13">
    <source>
        <dbReference type="EMBL" id="MCX2742854.1"/>
    </source>
</evidence>
<dbReference type="Gene3D" id="2.40.50.140">
    <property type="entry name" value="Nucleic acid-binding proteins"/>
    <property type="match status" value="1"/>
</dbReference>
<evidence type="ECO:0000256" key="5">
    <source>
        <dbReference type="ARBA" id="ARBA00022741"/>
    </source>
</evidence>
<evidence type="ECO:0000256" key="3">
    <source>
        <dbReference type="ARBA" id="ARBA00022723"/>
    </source>
</evidence>
<keyword evidence="8 10" id="KW-0694">RNA-binding</keyword>
<dbReference type="NCBIfam" id="TIGR00157">
    <property type="entry name" value="ribosome small subunit-dependent GTPase A"/>
    <property type="match status" value="1"/>
</dbReference>
<evidence type="ECO:0000259" key="11">
    <source>
        <dbReference type="PROSITE" id="PS50936"/>
    </source>
</evidence>
<dbReference type="HAMAP" id="MF_01820">
    <property type="entry name" value="GTPase_RsgA"/>
    <property type="match status" value="1"/>
</dbReference>
<comment type="similarity">
    <text evidence="10">Belongs to the TRAFAC class YlqF/YawG GTPase family. RsgA subfamily.</text>
</comment>
<gene>
    <name evidence="10 13" type="primary">rsgA</name>
    <name evidence="13" type="ORF">OO013_03190</name>
</gene>
<feature type="domain" description="EngC GTPase" evidence="11">
    <location>
        <begin position="88"/>
        <end position="238"/>
    </location>
</feature>